<dbReference type="SUPFAM" id="SSF55729">
    <property type="entry name" value="Acyl-CoA N-acyltransferases (Nat)"/>
    <property type="match status" value="1"/>
</dbReference>
<keyword evidence="2" id="KW-0808">Transferase</keyword>
<evidence type="ECO:0000313" key="2">
    <source>
        <dbReference type="EMBL" id="ADD44945.1"/>
    </source>
</evidence>
<dbReference type="Proteomes" id="UP000000844">
    <property type="component" value="Chromosome"/>
</dbReference>
<gene>
    <name evidence="2" type="ordered locus">Snas_5311</name>
</gene>
<dbReference type="PROSITE" id="PS51186">
    <property type="entry name" value="GNAT"/>
    <property type="match status" value="1"/>
</dbReference>
<dbReference type="InterPro" id="IPR056934">
    <property type="entry name" value="SH3_Rv0428c"/>
</dbReference>
<organism evidence="2 3">
    <name type="scientific">Stackebrandtia nassauensis (strain DSM 44728 / CIP 108903 / NRRL B-16338 / NBRC 102104 / LLR-40K-21)</name>
    <dbReference type="NCBI Taxonomy" id="446470"/>
    <lineage>
        <taxon>Bacteria</taxon>
        <taxon>Bacillati</taxon>
        <taxon>Actinomycetota</taxon>
        <taxon>Actinomycetes</taxon>
        <taxon>Glycomycetales</taxon>
        <taxon>Glycomycetaceae</taxon>
        <taxon>Stackebrandtia</taxon>
    </lineage>
</organism>
<dbReference type="eggNOG" id="COG0456">
    <property type="taxonomic scope" value="Bacteria"/>
</dbReference>
<dbReference type="InterPro" id="IPR000182">
    <property type="entry name" value="GNAT_dom"/>
</dbReference>
<dbReference type="GO" id="GO:0016747">
    <property type="term" value="F:acyltransferase activity, transferring groups other than amino-acyl groups"/>
    <property type="evidence" value="ECO:0007669"/>
    <property type="project" value="InterPro"/>
</dbReference>
<keyword evidence="3" id="KW-1185">Reference proteome</keyword>
<dbReference type="CDD" id="cd04301">
    <property type="entry name" value="NAT_SF"/>
    <property type="match status" value="1"/>
</dbReference>
<evidence type="ECO:0000313" key="3">
    <source>
        <dbReference type="Proteomes" id="UP000000844"/>
    </source>
</evidence>
<dbReference type="Pfam" id="PF24553">
    <property type="entry name" value="Rv0428c_C"/>
    <property type="match status" value="1"/>
</dbReference>
<name>D3PUS1_STANL</name>
<dbReference type="AlphaFoldDB" id="D3PUS1"/>
<proteinExistence type="predicted"/>
<sequence length="311" mass="33060">MMSSVRIGDRVVVRRAAGIIDGRQRYTDVLGELLDDSGGYTVRRDDGEVVTIPAAEVAAAKAIPPKPTPFSAIIAVERGCADTWPAPEQEWLGDWLLRAGSGWTYRANSVLPLGEPGLDLDAALAKVTDWYTARALAPAFAVPVPLSRRLATALTRRGWRSDAPVEVMTAPLSALSGEAAEVTVTDKPGEEWFAMATGGYDRVPDAARAILGSGDDRGFAEIRRDGRLIACGRGAISGGLAVLSRIEVDTSVRRQGLGRQVMAGLAAWAGDRDADTACVQVVSTNGVALALYEKLGFTVHHRYVNLVPPLA</sequence>
<dbReference type="Gene3D" id="3.40.630.30">
    <property type="match status" value="1"/>
</dbReference>
<dbReference type="STRING" id="446470.Snas_5311"/>
<evidence type="ECO:0000259" key="1">
    <source>
        <dbReference type="PROSITE" id="PS51186"/>
    </source>
</evidence>
<dbReference type="KEGG" id="sna:Snas_5311"/>
<dbReference type="InterPro" id="IPR016181">
    <property type="entry name" value="Acyl_CoA_acyltransferase"/>
</dbReference>
<dbReference type="EMBL" id="CP001778">
    <property type="protein sequence ID" value="ADD44945.1"/>
    <property type="molecule type" value="Genomic_DNA"/>
</dbReference>
<protein>
    <submittedName>
        <fullName evidence="2">GCN5-related N-acetyltransferase</fullName>
    </submittedName>
</protein>
<dbReference type="Pfam" id="PF24551">
    <property type="entry name" value="SH3_Rv0428c"/>
    <property type="match status" value="1"/>
</dbReference>
<accession>D3PUS1</accession>
<reference evidence="2 3" key="1">
    <citation type="journal article" date="2009" name="Stand. Genomic Sci.">
        <title>Complete genome sequence of Stackebrandtia nassauensis type strain (LLR-40K-21).</title>
        <authorList>
            <person name="Munk C."/>
            <person name="Lapidus A."/>
            <person name="Copeland A."/>
            <person name="Jando M."/>
            <person name="Mayilraj S."/>
            <person name="Glavina Del Rio T."/>
            <person name="Nolan M."/>
            <person name="Chen F."/>
            <person name="Lucas S."/>
            <person name="Tice H."/>
            <person name="Cheng J.F."/>
            <person name="Han C."/>
            <person name="Detter J.C."/>
            <person name="Bruce D."/>
            <person name="Goodwin L."/>
            <person name="Chain P."/>
            <person name="Pitluck S."/>
            <person name="Goker M."/>
            <person name="Ovchinikova G."/>
            <person name="Pati A."/>
            <person name="Ivanova N."/>
            <person name="Mavromatis K."/>
            <person name="Chen A."/>
            <person name="Palaniappan K."/>
            <person name="Land M."/>
            <person name="Hauser L."/>
            <person name="Chang Y.J."/>
            <person name="Jeffries C.D."/>
            <person name="Bristow J."/>
            <person name="Eisen J.A."/>
            <person name="Markowitz V."/>
            <person name="Hugenholtz P."/>
            <person name="Kyrpides N.C."/>
            <person name="Klenk H.P."/>
        </authorList>
    </citation>
    <scope>NUCLEOTIDE SEQUENCE [LARGE SCALE GENOMIC DNA]</scope>
    <source>
        <strain evidence="3">DSM 44728 / CIP 108903 / NRRL B-16338 / NBRC 102104 / LLR-40K-21</strain>
    </source>
</reference>
<feature type="domain" description="N-acetyltransferase" evidence="1">
    <location>
        <begin position="179"/>
        <end position="311"/>
    </location>
</feature>
<dbReference type="HOGENOM" id="CLU_048109_1_0_11"/>
<dbReference type="InterPro" id="IPR056935">
    <property type="entry name" value="Rv0428c-like_C"/>
</dbReference>